<proteinExistence type="predicted"/>
<reference evidence="2" key="1">
    <citation type="journal article" date="2014" name="Front. Microbiol.">
        <title>High frequency of phylogenetically diverse reductive dehalogenase-homologous genes in deep subseafloor sedimentary metagenomes.</title>
        <authorList>
            <person name="Kawai M."/>
            <person name="Futagami T."/>
            <person name="Toyoda A."/>
            <person name="Takaki Y."/>
            <person name="Nishi S."/>
            <person name="Hori S."/>
            <person name="Arai W."/>
            <person name="Tsubouchi T."/>
            <person name="Morono Y."/>
            <person name="Uchiyama I."/>
            <person name="Ito T."/>
            <person name="Fujiyama A."/>
            <person name="Inagaki F."/>
            <person name="Takami H."/>
        </authorList>
    </citation>
    <scope>NUCLEOTIDE SEQUENCE</scope>
    <source>
        <strain evidence="2">Expedition CK06-06</strain>
    </source>
</reference>
<sequence length="124" mass="14172">MAKKKIPKEPENDEIPDGKVDEDGDEILDLDSEKDDLTDDVIYDLNKIDDEMLADETEEEEFGYEVDEVEKMLRKIKCEPCSGSDSKPDCKVRDDYGCPPGKETKKKPWTDAERRAAGKKSRKN</sequence>
<comment type="caution">
    <text evidence="2">The sequence shown here is derived from an EMBL/GenBank/DDBJ whole genome shotgun (WGS) entry which is preliminary data.</text>
</comment>
<feature type="region of interest" description="Disordered" evidence="1">
    <location>
        <begin position="1"/>
        <end position="33"/>
    </location>
</feature>
<protein>
    <submittedName>
        <fullName evidence="2">Uncharacterized protein</fullName>
    </submittedName>
</protein>
<feature type="compositionally biased region" description="Basic and acidic residues" evidence="1">
    <location>
        <begin position="86"/>
        <end position="116"/>
    </location>
</feature>
<accession>X1AWF6</accession>
<name>X1AWF6_9ZZZZ</name>
<dbReference type="EMBL" id="BART01006468">
    <property type="protein sequence ID" value="GAG64126.1"/>
    <property type="molecule type" value="Genomic_DNA"/>
</dbReference>
<evidence type="ECO:0000313" key="2">
    <source>
        <dbReference type="EMBL" id="GAG64126.1"/>
    </source>
</evidence>
<feature type="region of interest" description="Disordered" evidence="1">
    <location>
        <begin position="80"/>
        <end position="124"/>
    </location>
</feature>
<evidence type="ECO:0000256" key="1">
    <source>
        <dbReference type="SAM" id="MobiDB-lite"/>
    </source>
</evidence>
<organism evidence="2">
    <name type="scientific">marine sediment metagenome</name>
    <dbReference type="NCBI Taxonomy" id="412755"/>
    <lineage>
        <taxon>unclassified sequences</taxon>
        <taxon>metagenomes</taxon>
        <taxon>ecological metagenomes</taxon>
    </lineage>
</organism>
<dbReference type="AlphaFoldDB" id="X1AWF6"/>
<feature type="compositionally biased region" description="Acidic residues" evidence="1">
    <location>
        <begin position="22"/>
        <end position="33"/>
    </location>
</feature>
<gene>
    <name evidence="2" type="ORF">S01H4_14759</name>
</gene>